<reference evidence="2" key="1">
    <citation type="submission" date="2016-11" db="UniProtKB">
        <authorList>
            <consortium name="WormBaseParasite"/>
        </authorList>
    </citation>
    <scope>IDENTIFICATION</scope>
</reference>
<dbReference type="WBParaSite" id="Csp11.Scaffold630.g16937.t1">
    <property type="protein sequence ID" value="Csp11.Scaffold630.g16937.t1"/>
    <property type="gene ID" value="Csp11.Scaffold630.g16937"/>
</dbReference>
<evidence type="ECO:0000313" key="1">
    <source>
        <dbReference type="Proteomes" id="UP000095282"/>
    </source>
</evidence>
<keyword evidence="1" id="KW-1185">Reference proteome</keyword>
<dbReference type="Proteomes" id="UP000095282">
    <property type="component" value="Unplaced"/>
</dbReference>
<accession>A0A1I7UKQ8</accession>
<protein>
    <submittedName>
        <fullName evidence="2">BTB domain-containing protein</fullName>
    </submittedName>
</protein>
<name>A0A1I7UKQ8_9PELO</name>
<proteinExistence type="predicted"/>
<organism evidence="1 2">
    <name type="scientific">Caenorhabditis tropicalis</name>
    <dbReference type="NCBI Taxonomy" id="1561998"/>
    <lineage>
        <taxon>Eukaryota</taxon>
        <taxon>Metazoa</taxon>
        <taxon>Ecdysozoa</taxon>
        <taxon>Nematoda</taxon>
        <taxon>Chromadorea</taxon>
        <taxon>Rhabditida</taxon>
        <taxon>Rhabditina</taxon>
        <taxon>Rhabditomorpha</taxon>
        <taxon>Rhabditoidea</taxon>
        <taxon>Rhabditidae</taxon>
        <taxon>Peloderinae</taxon>
        <taxon>Caenorhabditis</taxon>
    </lineage>
</organism>
<sequence length="136" mass="16667">MHIDAYFGYLERFLQFAHGVRPEKIDCMDAYEYFWLAKKYRLRNVIRLIEERLITNDIIMNVKTCIRFGLNRHLVIWLKEVESLEEMVEELERIDIQKMSGEAMKQCVKFFMIGWETPTVTRREKAWHLDCWYCYK</sequence>
<evidence type="ECO:0000313" key="2">
    <source>
        <dbReference type="WBParaSite" id="Csp11.Scaffold630.g16937.t1"/>
    </source>
</evidence>
<dbReference type="AlphaFoldDB" id="A0A1I7UKQ8"/>